<evidence type="ECO:0000256" key="1">
    <source>
        <dbReference type="ARBA" id="ARBA00023125"/>
    </source>
</evidence>
<dbReference type="PANTHER" id="PTHR10270">
    <property type="entry name" value="SOX TRANSCRIPTION FACTOR"/>
    <property type="match status" value="1"/>
</dbReference>
<dbReference type="InterPro" id="IPR009071">
    <property type="entry name" value="HMG_box_dom"/>
</dbReference>
<keyword evidence="3" id="KW-0539">Nucleus</keyword>
<protein>
    <recommendedName>
        <fullName evidence="5">HMG box domain-containing protein</fullName>
    </recommendedName>
</protein>
<dbReference type="InterPro" id="IPR036910">
    <property type="entry name" value="HMG_box_dom_sf"/>
</dbReference>
<evidence type="ECO:0000259" key="5">
    <source>
        <dbReference type="PROSITE" id="PS50118"/>
    </source>
</evidence>
<accession>A0A1C7MDF8</accession>
<dbReference type="Pfam" id="PF00505">
    <property type="entry name" value="HMG_box"/>
    <property type="match status" value="1"/>
</dbReference>
<name>A0A1C7MDF8_GRIFR</name>
<proteinExistence type="predicted"/>
<dbReference type="EMBL" id="LUGG01000005">
    <property type="protein sequence ID" value="OBZ74953.1"/>
    <property type="molecule type" value="Genomic_DNA"/>
</dbReference>
<dbReference type="Proteomes" id="UP000092993">
    <property type="component" value="Unassembled WGS sequence"/>
</dbReference>
<dbReference type="GO" id="GO:0030154">
    <property type="term" value="P:cell differentiation"/>
    <property type="evidence" value="ECO:0007669"/>
    <property type="project" value="TreeGrafter"/>
</dbReference>
<evidence type="ECO:0000256" key="2">
    <source>
        <dbReference type="ARBA" id="ARBA00023163"/>
    </source>
</evidence>
<feature type="domain" description="HMG box" evidence="5">
    <location>
        <begin position="1"/>
        <end position="36"/>
    </location>
</feature>
<keyword evidence="7" id="KW-1185">Reference proteome</keyword>
<feature type="compositionally biased region" description="Basic residues" evidence="4">
    <location>
        <begin position="55"/>
        <end position="68"/>
    </location>
</feature>
<dbReference type="GO" id="GO:0005634">
    <property type="term" value="C:nucleus"/>
    <property type="evidence" value="ECO:0007669"/>
    <property type="project" value="UniProtKB-UniRule"/>
</dbReference>
<keyword evidence="1 3" id="KW-0238">DNA-binding</keyword>
<feature type="region of interest" description="Disordered" evidence="4">
    <location>
        <begin position="28"/>
        <end position="91"/>
    </location>
</feature>
<dbReference type="SUPFAM" id="SSF47095">
    <property type="entry name" value="HMG-box"/>
    <property type="match status" value="1"/>
</dbReference>
<dbReference type="PROSITE" id="PS50118">
    <property type="entry name" value="HMG_BOX_2"/>
    <property type="match status" value="1"/>
</dbReference>
<dbReference type="OrthoDB" id="2307332at2759"/>
<sequence length="170" mass="19655">MLGDMWKMETDEVKERYKKLAEEALAKHRQRYPNYRYKPRRRDQNTTELWGTTKQAKKRRARRAHTKSPSRALPPSMPPSPSVPPTLVSLPSPAVFPPAQDGNTPAYNYPTQCNFQVEHIPEPFNPGFNVDAFLMYPDGTVPWPPFDAVSDYFYHPGLPEPFDFLSQPMF</sequence>
<dbReference type="InterPro" id="IPR050140">
    <property type="entry name" value="SRY-related_HMG-box_TF-like"/>
</dbReference>
<dbReference type="GO" id="GO:0001228">
    <property type="term" value="F:DNA-binding transcription activator activity, RNA polymerase II-specific"/>
    <property type="evidence" value="ECO:0007669"/>
    <property type="project" value="TreeGrafter"/>
</dbReference>
<evidence type="ECO:0000313" key="6">
    <source>
        <dbReference type="EMBL" id="OBZ74953.1"/>
    </source>
</evidence>
<dbReference type="AlphaFoldDB" id="A0A1C7MDF8"/>
<evidence type="ECO:0000313" key="7">
    <source>
        <dbReference type="Proteomes" id="UP000092993"/>
    </source>
</evidence>
<feature type="compositionally biased region" description="Pro residues" evidence="4">
    <location>
        <begin position="75"/>
        <end position="84"/>
    </location>
</feature>
<gene>
    <name evidence="6" type="ORF">A0H81_05437</name>
</gene>
<feature type="compositionally biased region" description="Basic residues" evidence="4">
    <location>
        <begin position="28"/>
        <end position="41"/>
    </location>
</feature>
<keyword evidence="2" id="KW-0804">Transcription</keyword>
<dbReference type="PANTHER" id="PTHR10270:SF161">
    <property type="entry name" value="SEX-DETERMINING REGION Y PROTEIN"/>
    <property type="match status" value="1"/>
</dbReference>
<feature type="DNA-binding region" description="HMG box" evidence="3">
    <location>
        <begin position="1"/>
        <end position="36"/>
    </location>
</feature>
<reference evidence="6 7" key="1">
    <citation type="submission" date="2016-03" db="EMBL/GenBank/DDBJ databases">
        <title>Whole genome sequencing of Grifola frondosa 9006-11.</title>
        <authorList>
            <person name="Min B."/>
            <person name="Park H."/>
            <person name="Kim J.-G."/>
            <person name="Cho H."/>
            <person name="Oh Y.-L."/>
            <person name="Kong W.-S."/>
            <person name="Choi I.-G."/>
        </authorList>
    </citation>
    <scope>NUCLEOTIDE SEQUENCE [LARGE SCALE GENOMIC DNA]</scope>
    <source>
        <strain evidence="6 7">9006-11</strain>
    </source>
</reference>
<evidence type="ECO:0000256" key="4">
    <source>
        <dbReference type="SAM" id="MobiDB-lite"/>
    </source>
</evidence>
<organism evidence="6 7">
    <name type="scientific">Grifola frondosa</name>
    <name type="common">Maitake</name>
    <name type="synonym">Polyporus frondosus</name>
    <dbReference type="NCBI Taxonomy" id="5627"/>
    <lineage>
        <taxon>Eukaryota</taxon>
        <taxon>Fungi</taxon>
        <taxon>Dikarya</taxon>
        <taxon>Basidiomycota</taxon>
        <taxon>Agaricomycotina</taxon>
        <taxon>Agaricomycetes</taxon>
        <taxon>Polyporales</taxon>
        <taxon>Grifolaceae</taxon>
        <taxon>Grifola</taxon>
    </lineage>
</organism>
<dbReference type="STRING" id="5627.A0A1C7MDF8"/>
<dbReference type="GO" id="GO:0000978">
    <property type="term" value="F:RNA polymerase II cis-regulatory region sequence-specific DNA binding"/>
    <property type="evidence" value="ECO:0007669"/>
    <property type="project" value="TreeGrafter"/>
</dbReference>
<comment type="caution">
    <text evidence="6">The sequence shown here is derived from an EMBL/GenBank/DDBJ whole genome shotgun (WGS) entry which is preliminary data.</text>
</comment>
<dbReference type="Gene3D" id="1.10.30.10">
    <property type="entry name" value="High mobility group box domain"/>
    <property type="match status" value="1"/>
</dbReference>
<evidence type="ECO:0000256" key="3">
    <source>
        <dbReference type="PROSITE-ProRule" id="PRU00267"/>
    </source>
</evidence>